<dbReference type="EMBL" id="BGZI01000034">
    <property type="protein sequence ID" value="GBO90160.1"/>
    <property type="molecule type" value="Genomic_DNA"/>
</dbReference>
<evidence type="ECO:0000313" key="1">
    <source>
        <dbReference type="EMBL" id="GBO90160.1"/>
    </source>
</evidence>
<dbReference type="Proteomes" id="UP000387223">
    <property type="component" value="Unassembled WGS sequence"/>
</dbReference>
<comment type="caution">
    <text evidence="1">The sequence shown here is derived from an EMBL/GenBank/DDBJ whole genome shotgun (WGS) entry which is preliminary data.</text>
</comment>
<organism evidence="1 2">
    <name type="scientific">Marinobacter salsuginis</name>
    <dbReference type="NCBI Taxonomy" id="418719"/>
    <lineage>
        <taxon>Bacteria</taxon>
        <taxon>Pseudomonadati</taxon>
        <taxon>Pseudomonadota</taxon>
        <taxon>Gammaproteobacteria</taxon>
        <taxon>Pseudomonadales</taxon>
        <taxon>Marinobacteraceae</taxon>
        <taxon>Marinobacter</taxon>
    </lineage>
</organism>
<sequence>MIIGPSDDVPHEQPLTFYLQQYSSSHLVIIPWGFGKWLGKRGLVLKQAMYQLAQLEYVLGDSSGRPNCWQRIAQFEDAKRLGKHILSGSDPLPVAGQQRKVGIYGAAFYSDQRAEGLVRNLRETILGLPLDEVRPFGHSDGLFDFIFSQFLLRLNRIK</sequence>
<protein>
    <submittedName>
        <fullName evidence="1">Uncharacterized protein</fullName>
    </submittedName>
</protein>
<proteinExistence type="predicted"/>
<evidence type="ECO:0000313" key="2">
    <source>
        <dbReference type="Proteomes" id="UP000387223"/>
    </source>
</evidence>
<reference evidence="1 2" key="1">
    <citation type="journal article" date="2019" name="J. Gen. Appl. Microbiol.">
        <title>Aerobic degradation of cis-dichloroethene by the marine bacterium Marinobacter salsuginis strain 5N-3.</title>
        <authorList>
            <person name="Inoue Y."/>
            <person name="Fukunaga Y."/>
            <person name="Katsumata H."/>
            <person name="Ohji S."/>
            <person name="Hosoyama A."/>
            <person name="Mori K."/>
            <person name="Ando K."/>
        </authorList>
    </citation>
    <scope>NUCLEOTIDE SEQUENCE [LARGE SCALE GENOMIC DNA]</scope>
    <source>
        <strain evidence="1 2">NBRC 109114</strain>
    </source>
</reference>
<gene>
    <name evidence="1" type="ORF">MSSD14B_38280</name>
</gene>
<dbReference type="AlphaFoldDB" id="A0A5M3Q625"/>
<accession>A0A5M3Q625</accession>
<name>A0A5M3Q625_9GAMM</name>